<keyword evidence="1" id="KW-0732">Signal</keyword>
<evidence type="ECO:0000313" key="3">
    <source>
        <dbReference type="Proteomes" id="UP000318478"/>
    </source>
</evidence>
<comment type="caution">
    <text evidence="2">The sequence shown here is derived from an EMBL/GenBank/DDBJ whole genome shotgun (WGS) entry which is preliminary data.</text>
</comment>
<accession>A0A5C5YUI6</accession>
<dbReference type="OrthoDB" id="264762at2"/>
<sequence length="255" mass="26395" precursor="true">MKKILCMAAMLLPACYANGAVIVDEDFDSYADTTALGGVWSLGDGTLDTVLGNPSQSLYHPGTGASFSGANTNSLSFAEIAPGPGEKLVFSADIYDDGASANKRTSAGLREAAGANIIEMGMYNSPNHYAYRAILFGPGDPSWVAFSGLVDDGGAAIENEPVEGWHRFTAEVTATNIDFMLDLNSDGTINATASVPIAPNDLGFDIIRLGGPSDLGSAGGGANFDNISLELVPEPASLAMGLLSVIGLVGVRRRR</sequence>
<feature type="chain" id="PRO_5022707532" description="PEP-CTERM protein-sorting domain-containing protein" evidence="1">
    <location>
        <begin position="20"/>
        <end position="255"/>
    </location>
</feature>
<dbReference type="EMBL" id="SJPO01000002">
    <property type="protein sequence ID" value="TWT78436.1"/>
    <property type="molecule type" value="Genomic_DNA"/>
</dbReference>
<protein>
    <recommendedName>
        <fullName evidence="4">PEP-CTERM protein-sorting domain-containing protein</fullName>
    </recommendedName>
</protein>
<gene>
    <name evidence="2" type="ORF">Pla123a_12280</name>
</gene>
<evidence type="ECO:0000256" key="1">
    <source>
        <dbReference type="SAM" id="SignalP"/>
    </source>
</evidence>
<keyword evidence="3" id="KW-1185">Reference proteome</keyword>
<feature type="signal peptide" evidence="1">
    <location>
        <begin position="1"/>
        <end position="19"/>
    </location>
</feature>
<dbReference type="AlphaFoldDB" id="A0A5C5YUI6"/>
<evidence type="ECO:0008006" key="4">
    <source>
        <dbReference type="Google" id="ProtNLM"/>
    </source>
</evidence>
<evidence type="ECO:0000313" key="2">
    <source>
        <dbReference type="EMBL" id="TWT78436.1"/>
    </source>
</evidence>
<proteinExistence type="predicted"/>
<organism evidence="2 3">
    <name type="scientific">Posidoniimonas polymericola</name>
    <dbReference type="NCBI Taxonomy" id="2528002"/>
    <lineage>
        <taxon>Bacteria</taxon>
        <taxon>Pseudomonadati</taxon>
        <taxon>Planctomycetota</taxon>
        <taxon>Planctomycetia</taxon>
        <taxon>Pirellulales</taxon>
        <taxon>Lacipirellulaceae</taxon>
        <taxon>Posidoniimonas</taxon>
    </lineage>
</organism>
<reference evidence="2 3" key="1">
    <citation type="submission" date="2019-02" db="EMBL/GenBank/DDBJ databases">
        <title>Deep-cultivation of Planctomycetes and their phenomic and genomic characterization uncovers novel biology.</title>
        <authorList>
            <person name="Wiegand S."/>
            <person name="Jogler M."/>
            <person name="Boedeker C."/>
            <person name="Pinto D."/>
            <person name="Vollmers J."/>
            <person name="Rivas-Marin E."/>
            <person name="Kohn T."/>
            <person name="Peeters S.H."/>
            <person name="Heuer A."/>
            <person name="Rast P."/>
            <person name="Oberbeckmann S."/>
            <person name="Bunk B."/>
            <person name="Jeske O."/>
            <person name="Meyerdierks A."/>
            <person name="Storesund J.E."/>
            <person name="Kallscheuer N."/>
            <person name="Luecker S."/>
            <person name="Lage O.M."/>
            <person name="Pohl T."/>
            <person name="Merkel B.J."/>
            <person name="Hornburger P."/>
            <person name="Mueller R.-W."/>
            <person name="Bruemmer F."/>
            <person name="Labrenz M."/>
            <person name="Spormann A.M."/>
            <person name="Op Den Camp H."/>
            <person name="Overmann J."/>
            <person name="Amann R."/>
            <person name="Jetten M.S.M."/>
            <person name="Mascher T."/>
            <person name="Medema M.H."/>
            <person name="Devos D.P."/>
            <person name="Kaster A.-K."/>
            <person name="Ovreas L."/>
            <person name="Rohde M."/>
            <person name="Galperin M.Y."/>
            <person name="Jogler C."/>
        </authorList>
    </citation>
    <scope>NUCLEOTIDE SEQUENCE [LARGE SCALE GENOMIC DNA]</scope>
    <source>
        <strain evidence="2 3">Pla123a</strain>
    </source>
</reference>
<dbReference type="RefSeq" id="WP_146584891.1">
    <property type="nucleotide sequence ID" value="NZ_SJPO01000002.1"/>
</dbReference>
<dbReference type="Proteomes" id="UP000318478">
    <property type="component" value="Unassembled WGS sequence"/>
</dbReference>
<name>A0A5C5YUI6_9BACT</name>